<dbReference type="Proteomes" id="UP000552883">
    <property type="component" value="Unassembled WGS sequence"/>
</dbReference>
<feature type="domain" description="Shedu protein SduA C-terminal" evidence="2">
    <location>
        <begin position="184"/>
        <end position="352"/>
    </location>
</feature>
<evidence type="ECO:0000259" key="2">
    <source>
        <dbReference type="Pfam" id="PF14082"/>
    </source>
</evidence>
<sequence length="372" mass="42176">MQRADLLDRTDNHNGEDPEGAVREFVVGRIEGDYRVIRADVLGLKQDLKIGRGVPLSRKTFVAERDISVFARIDDLVDQQIVVGGEDEGAIPEQEFARLLKAFPTTTELRLYSWSRVSRIVGEYFESTTDAEEKLAEHLARRERTLSVSTVAAERLPAANELELEKFAYVRDRIEEMLADVEAYSEADWQRAVADLFLLIFPQYIAVLQKVRVKERYSNRPRATNREIDLVLVAASGAIDILEIKKPFSNGLMSVRQYRDNHVPVRELSGTIMQVEKYLFYLSKSGPDGEKAISERHKAELPAGLDVKITNPKAFVLSGRDENFSGQQASDFEFVRRNSANVVDIITYDDLLRRLDNILSALRQRTEGTPGE</sequence>
<reference evidence="3 4" key="1">
    <citation type="submission" date="2020-08" db="EMBL/GenBank/DDBJ databases">
        <title>Sequencing the genomes of 1000 actinobacteria strains.</title>
        <authorList>
            <person name="Klenk H.-P."/>
        </authorList>
    </citation>
    <scope>NUCLEOTIDE SEQUENCE [LARGE SCALE GENOMIC DNA]</scope>
    <source>
        <strain evidence="3 4">DSM 23889</strain>
    </source>
</reference>
<comment type="caution">
    <text evidence="3">The sequence shown here is derived from an EMBL/GenBank/DDBJ whole genome shotgun (WGS) entry which is preliminary data.</text>
</comment>
<name>A0A840XKB2_9MICO</name>
<proteinExistence type="predicted"/>
<dbReference type="AlphaFoldDB" id="A0A840XKB2"/>
<accession>A0A840XKB2</accession>
<evidence type="ECO:0000313" key="4">
    <source>
        <dbReference type="Proteomes" id="UP000552883"/>
    </source>
</evidence>
<evidence type="ECO:0000256" key="1">
    <source>
        <dbReference type="SAM" id="MobiDB-lite"/>
    </source>
</evidence>
<keyword evidence="4" id="KW-1185">Reference proteome</keyword>
<dbReference type="InterPro" id="IPR025359">
    <property type="entry name" value="SduA_C"/>
</dbReference>
<evidence type="ECO:0000313" key="3">
    <source>
        <dbReference type="EMBL" id="MBB5618922.1"/>
    </source>
</evidence>
<organism evidence="3 4">
    <name type="scientific">Microcella frigidaquae</name>
    <dbReference type="NCBI Taxonomy" id="424758"/>
    <lineage>
        <taxon>Bacteria</taxon>
        <taxon>Bacillati</taxon>
        <taxon>Actinomycetota</taxon>
        <taxon>Actinomycetes</taxon>
        <taxon>Micrococcales</taxon>
        <taxon>Microbacteriaceae</taxon>
        <taxon>Microcella</taxon>
    </lineage>
</organism>
<dbReference type="EMBL" id="JACHBS010000001">
    <property type="protein sequence ID" value="MBB5618922.1"/>
    <property type="molecule type" value="Genomic_DNA"/>
</dbReference>
<gene>
    <name evidence="3" type="ORF">BJ959_002418</name>
</gene>
<feature type="region of interest" description="Disordered" evidence="1">
    <location>
        <begin position="1"/>
        <end position="20"/>
    </location>
</feature>
<dbReference type="OrthoDB" id="2080979at2"/>
<protein>
    <recommendedName>
        <fullName evidence="2">Shedu protein SduA C-terminal domain-containing protein</fullName>
    </recommendedName>
</protein>
<dbReference type="RefSeq" id="WP_153983146.1">
    <property type="nucleotide sequence ID" value="NZ_BAAANZ010000028.1"/>
</dbReference>
<dbReference type="Pfam" id="PF14082">
    <property type="entry name" value="SduA_C"/>
    <property type="match status" value="1"/>
</dbReference>